<feature type="compositionally biased region" description="Low complexity" evidence="1">
    <location>
        <begin position="64"/>
        <end position="78"/>
    </location>
</feature>
<dbReference type="EMBL" id="CM026430">
    <property type="protein sequence ID" value="KAG0561845.1"/>
    <property type="molecule type" value="Genomic_DNA"/>
</dbReference>
<comment type="caution">
    <text evidence="3">The sequence shown here is derived from an EMBL/GenBank/DDBJ whole genome shotgun (WGS) entry which is preliminary data.</text>
</comment>
<organism evidence="3 4">
    <name type="scientific">Ceratodon purpureus</name>
    <name type="common">Fire moss</name>
    <name type="synonym">Dicranum purpureum</name>
    <dbReference type="NCBI Taxonomy" id="3225"/>
    <lineage>
        <taxon>Eukaryota</taxon>
        <taxon>Viridiplantae</taxon>
        <taxon>Streptophyta</taxon>
        <taxon>Embryophyta</taxon>
        <taxon>Bryophyta</taxon>
        <taxon>Bryophytina</taxon>
        <taxon>Bryopsida</taxon>
        <taxon>Dicranidae</taxon>
        <taxon>Pseudoditrichales</taxon>
        <taxon>Ditrichaceae</taxon>
        <taxon>Ceratodon</taxon>
    </lineage>
</organism>
<evidence type="ECO:0000256" key="2">
    <source>
        <dbReference type="SAM" id="Phobius"/>
    </source>
</evidence>
<evidence type="ECO:0000313" key="4">
    <source>
        <dbReference type="Proteomes" id="UP000822688"/>
    </source>
</evidence>
<feature type="compositionally biased region" description="Polar residues" evidence="1">
    <location>
        <begin position="89"/>
        <end position="112"/>
    </location>
</feature>
<sequence length="356" mass="38615">MSSEVISITLKKHTWTALEHLFQFYCTRAMPQSASSGSASAPDLKRHLLVPTQKSTKGISARASPQTSSSFYSSSQKSGLNGGKAISNRKLSQGTKDATANARVSSPESSAEITGAKFESSNKPNEAKHITGNAEPSLLISQPRLKDLSSQADLNVVHTNLVETWFNVDDPVFDDFVNIKADIDPQKARSEKQNSLGNSLLIAAEATANLGSSLQDNINNSCVKELIEGAIGVKTTFQLDEKNEDGIAPGKAVVEGLNSKIVPDVTVCYEAIQNSLKYEDGSTLLEKLAVRGKALREIRQACANQLRRTNHGIHVFRGWRGMKFLLPSSYVVVLSILLIFVNFFNNSAPDVHLTPT</sequence>
<evidence type="ECO:0000313" key="3">
    <source>
        <dbReference type="EMBL" id="KAG0561845.1"/>
    </source>
</evidence>
<dbReference type="AlphaFoldDB" id="A0A8T0GTZ5"/>
<keyword evidence="2" id="KW-1133">Transmembrane helix</keyword>
<name>A0A8T0GTZ5_CERPU</name>
<proteinExistence type="predicted"/>
<keyword evidence="2" id="KW-0472">Membrane</keyword>
<gene>
    <name evidence="3" type="ORF">KC19_9G097000</name>
</gene>
<feature type="transmembrane region" description="Helical" evidence="2">
    <location>
        <begin position="324"/>
        <end position="344"/>
    </location>
</feature>
<keyword evidence="2" id="KW-0812">Transmembrane</keyword>
<reference evidence="3" key="1">
    <citation type="submission" date="2020-06" db="EMBL/GenBank/DDBJ databases">
        <title>WGS assembly of Ceratodon purpureus strain R40.</title>
        <authorList>
            <person name="Carey S.B."/>
            <person name="Jenkins J."/>
            <person name="Shu S."/>
            <person name="Lovell J.T."/>
            <person name="Sreedasyam A."/>
            <person name="Maumus F."/>
            <person name="Tiley G.P."/>
            <person name="Fernandez-Pozo N."/>
            <person name="Barry K."/>
            <person name="Chen C."/>
            <person name="Wang M."/>
            <person name="Lipzen A."/>
            <person name="Daum C."/>
            <person name="Saski C.A."/>
            <person name="Payton A.C."/>
            <person name="Mcbreen J.C."/>
            <person name="Conrad R.E."/>
            <person name="Kollar L.M."/>
            <person name="Olsson S."/>
            <person name="Huttunen S."/>
            <person name="Landis J.B."/>
            <person name="Wickett N.J."/>
            <person name="Johnson M.G."/>
            <person name="Rensing S.A."/>
            <person name="Grimwood J."/>
            <person name="Schmutz J."/>
            <person name="Mcdaniel S.F."/>
        </authorList>
    </citation>
    <scope>NUCLEOTIDE SEQUENCE</scope>
    <source>
        <strain evidence="3">R40</strain>
    </source>
</reference>
<feature type="region of interest" description="Disordered" evidence="1">
    <location>
        <begin position="52"/>
        <end position="135"/>
    </location>
</feature>
<dbReference type="Proteomes" id="UP000822688">
    <property type="component" value="Chromosome 9"/>
</dbReference>
<protein>
    <submittedName>
        <fullName evidence="3">Uncharacterized protein</fullName>
    </submittedName>
</protein>
<evidence type="ECO:0000256" key="1">
    <source>
        <dbReference type="SAM" id="MobiDB-lite"/>
    </source>
</evidence>
<accession>A0A8T0GTZ5</accession>
<keyword evidence="4" id="KW-1185">Reference proteome</keyword>